<dbReference type="InterPro" id="IPR016032">
    <property type="entry name" value="Sig_transdc_resp-reg_C-effctor"/>
</dbReference>
<evidence type="ECO:0000256" key="2">
    <source>
        <dbReference type="ARBA" id="ARBA00023015"/>
    </source>
</evidence>
<dbReference type="Pfam" id="PF00072">
    <property type="entry name" value="Response_reg"/>
    <property type="match status" value="1"/>
</dbReference>
<dbReference type="InterPro" id="IPR011006">
    <property type="entry name" value="CheY-like_superfamily"/>
</dbReference>
<evidence type="ECO:0000256" key="4">
    <source>
        <dbReference type="ARBA" id="ARBA00023163"/>
    </source>
</evidence>
<dbReference type="Gene3D" id="3.40.50.2300">
    <property type="match status" value="1"/>
</dbReference>
<dbReference type="SUPFAM" id="SSF46894">
    <property type="entry name" value="C-terminal effector domain of the bipartite response regulators"/>
    <property type="match status" value="1"/>
</dbReference>
<dbReference type="InterPro" id="IPR000792">
    <property type="entry name" value="Tscrpt_reg_LuxR_C"/>
</dbReference>
<dbReference type="SMART" id="SM00448">
    <property type="entry name" value="REC"/>
    <property type="match status" value="1"/>
</dbReference>
<dbReference type="PROSITE" id="PS50110">
    <property type="entry name" value="RESPONSE_REGULATORY"/>
    <property type="match status" value="1"/>
</dbReference>
<dbReference type="SUPFAM" id="SSF52172">
    <property type="entry name" value="CheY-like"/>
    <property type="match status" value="1"/>
</dbReference>
<evidence type="ECO:0000256" key="1">
    <source>
        <dbReference type="ARBA" id="ARBA00022553"/>
    </source>
</evidence>
<evidence type="ECO:0000256" key="3">
    <source>
        <dbReference type="ARBA" id="ARBA00023125"/>
    </source>
</evidence>
<dbReference type="EMBL" id="JAEUWV010000012">
    <property type="protein sequence ID" value="MCO6394914.1"/>
    <property type="molecule type" value="Genomic_DNA"/>
</dbReference>
<dbReference type="GO" id="GO:0006355">
    <property type="term" value="P:regulation of DNA-templated transcription"/>
    <property type="evidence" value="ECO:0007669"/>
    <property type="project" value="InterPro"/>
</dbReference>
<dbReference type="PROSITE" id="PS00622">
    <property type="entry name" value="HTH_LUXR_1"/>
    <property type="match status" value="1"/>
</dbReference>
<dbReference type="SMART" id="SM00421">
    <property type="entry name" value="HTH_LUXR"/>
    <property type="match status" value="1"/>
</dbReference>
<comment type="caution">
    <text evidence="8">The sequence shown here is derived from an EMBL/GenBank/DDBJ whole genome shotgun (WGS) entry which is preliminary data.</text>
</comment>
<dbReference type="PRINTS" id="PR00038">
    <property type="entry name" value="HTHLUXR"/>
</dbReference>
<dbReference type="InterPro" id="IPR039420">
    <property type="entry name" value="WalR-like"/>
</dbReference>
<dbReference type="CDD" id="cd06170">
    <property type="entry name" value="LuxR_C_like"/>
    <property type="match status" value="1"/>
</dbReference>
<feature type="modified residue" description="4-aspartylphosphate" evidence="5">
    <location>
        <position position="60"/>
    </location>
</feature>
<proteinExistence type="predicted"/>
<sequence length="228" mass="24797">MSEHTAQIKVLLVDDDPRVLSSFRQYFATTKDIRVVAEAHDGVEALTVLDNVPLDIILADIHMPEMDGVTLLSEVQRRTDPPPFVAITALDSDETMLRVLAGGGAGYVLKSSRPQAIISAVRDALTGGVTVSPQALSRLVDYIPDKVSTPPASHRVDFFSAYEDLTKVEARILHYICQGLSNAEIASAMKYSEATVKKHVSHLIARFGATSRLSLAITVIQSKLGKSW</sequence>
<dbReference type="PROSITE" id="PS50043">
    <property type="entry name" value="HTH_LUXR_2"/>
    <property type="match status" value="1"/>
</dbReference>
<dbReference type="InterPro" id="IPR001789">
    <property type="entry name" value="Sig_transdc_resp-reg_receiver"/>
</dbReference>
<keyword evidence="4" id="KW-0804">Transcription</keyword>
<organism evidence="8 9">
    <name type="scientific">Corynebacterium lipophilum</name>
    <dbReference type="NCBI Taxonomy" id="2804918"/>
    <lineage>
        <taxon>Bacteria</taxon>
        <taxon>Bacillati</taxon>
        <taxon>Actinomycetota</taxon>
        <taxon>Actinomycetes</taxon>
        <taxon>Mycobacteriales</taxon>
        <taxon>Corynebacteriaceae</taxon>
        <taxon>Corynebacterium</taxon>
    </lineage>
</organism>
<evidence type="ECO:0000313" key="8">
    <source>
        <dbReference type="EMBL" id="MCO6394914.1"/>
    </source>
</evidence>
<keyword evidence="2" id="KW-0805">Transcription regulation</keyword>
<dbReference type="RefSeq" id="WP_071573019.1">
    <property type="nucleotide sequence ID" value="NZ_JAEUWV010000012.1"/>
</dbReference>
<reference evidence="8 9" key="1">
    <citation type="submission" date="2021-01" db="EMBL/GenBank/DDBJ databases">
        <title>Identification and Characterization of Corynebacterium sp.</title>
        <authorList>
            <person name="Luo Q."/>
            <person name="Qu P."/>
            <person name="Chen Q."/>
        </authorList>
    </citation>
    <scope>NUCLEOTIDE SEQUENCE [LARGE SCALE GENOMIC DNA]</scope>
    <source>
        <strain evidence="8 9">MC-18</strain>
    </source>
</reference>
<keyword evidence="1 5" id="KW-0597">Phosphoprotein</keyword>
<evidence type="ECO:0000259" key="7">
    <source>
        <dbReference type="PROSITE" id="PS50110"/>
    </source>
</evidence>
<name>A0AAW5HU96_9CORY</name>
<keyword evidence="3" id="KW-0238">DNA-binding</keyword>
<dbReference type="CDD" id="cd17535">
    <property type="entry name" value="REC_NarL-like"/>
    <property type="match status" value="1"/>
</dbReference>
<dbReference type="GO" id="GO:0003677">
    <property type="term" value="F:DNA binding"/>
    <property type="evidence" value="ECO:0007669"/>
    <property type="project" value="UniProtKB-KW"/>
</dbReference>
<dbReference type="AlphaFoldDB" id="A0AAW5HU96"/>
<gene>
    <name evidence="8" type="ORF">JMN37_08005</name>
</gene>
<keyword evidence="9" id="KW-1185">Reference proteome</keyword>
<dbReference type="InterPro" id="IPR058245">
    <property type="entry name" value="NreC/VraR/RcsB-like_REC"/>
</dbReference>
<dbReference type="PANTHER" id="PTHR43214">
    <property type="entry name" value="TWO-COMPONENT RESPONSE REGULATOR"/>
    <property type="match status" value="1"/>
</dbReference>
<dbReference type="PANTHER" id="PTHR43214:SF24">
    <property type="entry name" value="TRANSCRIPTIONAL REGULATORY PROTEIN NARL-RELATED"/>
    <property type="match status" value="1"/>
</dbReference>
<evidence type="ECO:0000256" key="5">
    <source>
        <dbReference type="PROSITE-ProRule" id="PRU00169"/>
    </source>
</evidence>
<evidence type="ECO:0000259" key="6">
    <source>
        <dbReference type="PROSITE" id="PS50043"/>
    </source>
</evidence>
<feature type="domain" description="HTH luxR-type" evidence="6">
    <location>
        <begin position="158"/>
        <end position="223"/>
    </location>
</feature>
<dbReference type="Pfam" id="PF00196">
    <property type="entry name" value="GerE"/>
    <property type="match status" value="1"/>
</dbReference>
<dbReference type="Proteomes" id="UP001205920">
    <property type="component" value="Unassembled WGS sequence"/>
</dbReference>
<feature type="domain" description="Response regulatory" evidence="7">
    <location>
        <begin position="9"/>
        <end position="125"/>
    </location>
</feature>
<evidence type="ECO:0000313" key="9">
    <source>
        <dbReference type="Proteomes" id="UP001205920"/>
    </source>
</evidence>
<accession>A0AAW5HU96</accession>
<protein>
    <submittedName>
        <fullName evidence="8">Response regulator transcription factor</fullName>
    </submittedName>
</protein>
<dbReference type="GO" id="GO:0000160">
    <property type="term" value="P:phosphorelay signal transduction system"/>
    <property type="evidence" value="ECO:0007669"/>
    <property type="project" value="InterPro"/>
</dbReference>